<dbReference type="PROSITE" id="PS50088">
    <property type="entry name" value="ANK_REPEAT"/>
    <property type="match status" value="4"/>
</dbReference>
<dbReference type="PROSITE" id="PS50297">
    <property type="entry name" value="ANK_REP_REGION"/>
    <property type="match status" value="4"/>
</dbReference>
<dbReference type="Gene3D" id="1.25.40.20">
    <property type="entry name" value="Ankyrin repeat-containing domain"/>
    <property type="match status" value="2"/>
</dbReference>
<dbReference type="AlphaFoldDB" id="A0ABD2N6B0"/>
<proteinExistence type="predicted"/>
<reference evidence="4 5" key="1">
    <citation type="journal article" date="2021" name="BMC Biol.">
        <title>Horizontally acquired antibacterial genes associated with adaptive radiation of ladybird beetles.</title>
        <authorList>
            <person name="Li H.S."/>
            <person name="Tang X.F."/>
            <person name="Huang Y.H."/>
            <person name="Xu Z.Y."/>
            <person name="Chen M.L."/>
            <person name="Du X.Y."/>
            <person name="Qiu B.Y."/>
            <person name="Chen P.T."/>
            <person name="Zhang W."/>
            <person name="Slipinski A."/>
            <person name="Escalona H.E."/>
            <person name="Waterhouse R.M."/>
            <person name="Zwick A."/>
            <person name="Pang H."/>
        </authorList>
    </citation>
    <scope>NUCLEOTIDE SEQUENCE [LARGE SCALE GENOMIC DNA]</scope>
    <source>
        <strain evidence="4">SYSU2018</strain>
    </source>
</reference>
<evidence type="ECO:0000313" key="5">
    <source>
        <dbReference type="Proteomes" id="UP001516400"/>
    </source>
</evidence>
<keyword evidence="2 3" id="KW-0040">ANK repeat</keyword>
<organism evidence="4 5">
    <name type="scientific">Cryptolaemus montrouzieri</name>
    <dbReference type="NCBI Taxonomy" id="559131"/>
    <lineage>
        <taxon>Eukaryota</taxon>
        <taxon>Metazoa</taxon>
        <taxon>Ecdysozoa</taxon>
        <taxon>Arthropoda</taxon>
        <taxon>Hexapoda</taxon>
        <taxon>Insecta</taxon>
        <taxon>Pterygota</taxon>
        <taxon>Neoptera</taxon>
        <taxon>Endopterygota</taxon>
        <taxon>Coleoptera</taxon>
        <taxon>Polyphaga</taxon>
        <taxon>Cucujiformia</taxon>
        <taxon>Coccinelloidea</taxon>
        <taxon>Coccinellidae</taxon>
        <taxon>Scymninae</taxon>
        <taxon>Scymnini</taxon>
        <taxon>Cryptolaemus</taxon>
    </lineage>
</organism>
<comment type="caution">
    <text evidence="4">The sequence shown here is derived from an EMBL/GenBank/DDBJ whole genome shotgun (WGS) entry which is preliminary data.</text>
</comment>
<dbReference type="EMBL" id="JABFTP020000062">
    <property type="protein sequence ID" value="KAL3274275.1"/>
    <property type="molecule type" value="Genomic_DNA"/>
</dbReference>
<accession>A0ABD2N6B0</accession>
<dbReference type="SMART" id="SM00248">
    <property type="entry name" value="ANK"/>
    <property type="match status" value="4"/>
</dbReference>
<keyword evidence="5" id="KW-1185">Reference proteome</keyword>
<evidence type="ECO:0000256" key="3">
    <source>
        <dbReference type="PROSITE-ProRule" id="PRU00023"/>
    </source>
</evidence>
<keyword evidence="1" id="KW-0677">Repeat</keyword>
<feature type="repeat" description="ANK" evidence="3">
    <location>
        <begin position="45"/>
        <end position="77"/>
    </location>
</feature>
<protein>
    <submittedName>
        <fullName evidence="4">Uncharacterized protein</fullName>
    </submittedName>
</protein>
<gene>
    <name evidence="4" type="ORF">HHI36_015683</name>
</gene>
<dbReference type="Pfam" id="PF13637">
    <property type="entry name" value="Ank_4"/>
    <property type="match status" value="1"/>
</dbReference>
<dbReference type="InterPro" id="IPR051637">
    <property type="entry name" value="Ank_repeat_dom-contain_49"/>
</dbReference>
<dbReference type="PANTHER" id="PTHR24180">
    <property type="entry name" value="CYCLIN-DEPENDENT KINASE INHIBITOR 2C-RELATED"/>
    <property type="match status" value="1"/>
</dbReference>
<dbReference type="InterPro" id="IPR036770">
    <property type="entry name" value="Ankyrin_rpt-contain_sf"/>
</dbReference>
<feature type="repeat" description="ANK" evidence="3">
    <location>
        <begin position="111"/>
        <end position="143"/>
    </location>
</feature>
<name>A0ABD2N6B0_9CUCU</name>
<dbReference type="InterPro" id="IPR002110">
    <property type="entry name" value="Ankyrin_rpt"/>
</dbReference>
<dbReference type="Pfam" id="PF12796">
    <property type="entry name" value="Ank_2"/>
    <property type="match status" value="1"/>
</dbReference>
<evidence type="ECO:0000256" key="2">
    <source>
        <dbReference type="ARBA" id="ARBA00023043"/>
    </source>
</evidence>
<dbReference type="SUPFAM" id="SSF48403">
    <property type="entry name" value="Ankyrin repeat"/>
    <property type="match status" value="1"/>
</dbReference>
<evidence type="ECO:0000256" key="1">
    <source>
        <dbReference type="ARBA" id="ARBA00022737"/>
    </source>
</evidence>
<dbReference type="Proteomes" id="UP001516400">
    <property type="component" value="Unassembled WGS sequence"/>
</dbReference>
<sequence>MSFSRGKSYSPSESYEYTALQFAARKGSIEQIRYLIQNGTELNTGPDSALHLALRKQHTEIARILLQAGAEHECRDSHGDYPIHIACTLGLVDIVRVLCTLGCNLEIPNAKGLFPLHLASKYGHIHVIRYLCSAGCNIDVRNADNIRADITALKYGHNNISELLDRLRATGQRDIFARQLVPTSKAAITPSLRLLGNCGVGKTSLVKSLSAGLFSTLFKRSSSSQSNKCEYKYRV</sequence>
<evidence type="ECO:0000313" key="4">
    <source>
        <dbReference type="EMBL" id="KAL3274275.1"/>
    </source>
</evidence>
<feature type="repeat" description="ANK" evidence="3">
    <location>
        <begin position="78"/>
        <end position="110"/>
    </location>
</feature>
<dbReference type="PANTHER" id="PTHR24180:SF45">
    <property type="entry name" value="POLY [ADP-RIBOSE] POLYMERASE TANKYRASE"/>
    <property type="match status" value="1"/>
</dbReference>
<feature type="repeat" description="ANK" evidence="3">
    <location>
        <begin position="15"/>
        <end position="47"/>
    </location>
</feature>